<proteinExistence type="predicted"/>
<reference evidence="1 2" key="1">
    <citation type="submission" date="2019-12" db="EMBL/GenBank/DDBJ databases">
        <authorList>
            <person name="Li C."/>
            <person name="Zhao J."/>
        </authorList>
    </citation>
    <scope>NUCLEOTIDE SEQUENCE [LARGE SCALE GENOMIC DNA]</scope>
    <source>
        <strain evidence="1 2">NEAU-DD11</strain>
    </source>
</reference>
<organism evidence="1 2">
    <name type="scientific">Massilia cellulosiltytica</name>
    <dbReference type="NCBI Taxonomy" id="2683234"/>
    <lineage>
        <taxon>Bacteria</taxon>
        <taxon>Pseudomonadati</taxon>
        <taxon>Pseudomonadota</taxon>
        <taxon>Betaproteobacteria</taxon>
        <taxon>Burkholderiales</taxon>
        <taxon>Oxalobacteraceae</taxon>
        <taxon>Telluria group</taxon>
        <taxon>Massilia</taxon>
    </lineage>
</organism>
<accession>A0A7X3KB08</accession>
<dbReference type="EMBL" id="WSES01000012">
    <property type="protein sequence ID" value="MVW64187.1"/>
    <property type="molecule type" value="Genomic_DNA"/>
</dbReference>
<dbReference type="Proteomes" id="UP000443353">
    <property type="component" value="Unassembled WGS sequence"/>
</dbReference>
<keyword evidence="2" id="KW-1185">Reference proteome</keyword>
<comment type="caution">
    <text evidence="1">The sequence shown here is derived from an EMBL/GenBank/DDBJ whole genome shotgun (WGS) entry which is preliminary data.</text>
</comment>
<evidence type="ECO:0000313" key="2">
    <source>
        <dbReference type="Proteomes" id="UP000443353"/>
    </source>
</evidence>
<dbReference type="RefSeq" id="WP_160410705.1">
    <property type="nucleotide sequence ID" value="NZ_WSES01000012.1"/>
</dbReference>
<name>A0A7X3KB08_9BURK</name>
<evidence type="ECO:0000313" key="1">
    <source>
        <dbReference type="EMBL" id="MVW64187.1"/>
    </source>
</evidence>
<dbReference type="AlphaFoldDB" id="A0A7X3KB08"/>
<protein>
    <submittedName>
        <fullName evidence="1">Uncharacterized protein</fullName>
    </submittedName>
</protein>
<gene>
    <name evidence="1" type="ORF">GPY61_30085</name>
</gene>
<sequence length="313" mass="34866">MHKEEIYTPERVARIQRAYQSIFPTIMPELADYWGLARRRPWSCLTTNFHEVTFANLEHLHRQAREIDKMGLPFEAKGQALRDASLATGAGYSIGISPWTDNLLERTYADDKDSVVILLGHDWYPIVPDDRPSGTPLMATDSLHAVERYWPGAPEAVLEGRTVGLFVNLYPDYRPPGDPKCGSLSKYGYSYAQCLAGLDAMVTQVKKRFGQVQLVSWGSNVWTALTPRVHTARSGILLSQHVREASGSVLAIELGGQRIPYLPLMHPGHWGNFGRAYHLRHVKAGYSSMQLGLPGLATSNSGRSHSARQISID</sequence>